<evidence type="ECO:0000313" key="2">
    <source>
        <dbReference type="Proteomes" id="UP000219338"/>
    </source>
</evidence>
<dbReference type="OrthoDB" id="508139at2759"/>
<sequence>MDGFIISPALCGDAFHSNLDGKSDELHRFFVSLFDKYGKVKSHIVSEGIQSGTRCWGRELNIGKIIYVVDVTVHKN</sequence>
<organism evidence="1 2">
    <name type="scientific">Armillaria ostoyae</name>
    <name type="common">Armillaria root rot fungus</name>
    <dbReference type="NCBI Taxonomy" id="47428"/>
    <lineage>
        <taxon>Eukaryota</taxon>
        <taxon>Fungi</taxon>
        <taxon>Dikarya</taxon>
        <taxon>Basidiomycota</taxon>
        <taxon>Agaricomycotina</taxon>
        <taxon>Agaricomycetes</taxon>
        <taxon>Agaricomycetidae</taxon>
        <taxon>Agaricales</taxon>
        <taxon>Marasmiineae</taxon>
        <taxon>Physalacriaceae</taxon>
        <taxon>Armillaria</taxon>
    </lineage>
</organism>
<dbReference type="AlphaFoldDB" id="A0A284R1W4"/>
<keyword evidence="2" id="KW-1185">Reference proteome</keyword>
<reference evidence="2" key="1">
    <citation type="journal article" date="2017" name="Nat. Ecol. Evol.">
        <title>Genome expansion and lineage-specific genetic innovations in the forest pathogenic fungi Armillaria.</title>
        <authorList>
            <person name="Sipos G."/>
            <person name="Prasanna A.N."/>
            <person name="Walter M.C."/>
            <person name="O'Connor E."/>
            <person name="Balint B."/>
            <person name="Krizsan K."/>
            <person name="Kiss B."/>
            <person name="Hess J."/>
            <person name="Varga T."/>
            <person name="Slot J."/>
            <person name="Riley R."/>
            <person name="Boka B."/>
            <person name="Rigling D."/>
            <person name="Barry K."/>
            <person name="Lee J."/>
            <person name="Mihaltcheva S."/>
            <person name="LaButti K."/>
            <person name="Lipzen A."/>
            <person name="Waldron R."/>
            <person name="Moloney N.M."/>
            <person name="Sperisen C."/>
            <person name="Kredics L."/>
            <person name="Vagvoelgyi C."/>
            <person name="Patrignani A."/>
            <person name="Fitzpatrick D."/>
            <person name="Nagy I."/>
            <person name="Doyle S."/>
            <person name="Anderson J.B."/>
            <person name="Grigoriev I.V."/>
            <person name="Gueldener U."/>
            <person name="Muensterkoetter M."/>
            <person name="Nagy L.G."/>
        </authorList>
    </citation>
    <scope>NUCLEOTIDE SEQUENCE [LARGE SCALE GENOMIC DNA]</scope>
    <source>
        <strain evidence="2">C18/9</strain>
    </source>
</reference>
<proteinExistence type="predicted"/>
<accession>A0A284R1W4</accession>
<name>A0A284R1W4_ARMOS</name>
<dbReference type="Proteomes" id="UP000219338">
    <property type="component" value="Unassembled WGS sequence"/>
</dbReference>
<dbReference type="EMBL" id="FUEG01000003">
    <property type="protein sequence ID" value="SJL02709.1"/>
    <property type="molecule type" value="Genomic_DNA"/>
</dbReference>
<evidence type="ECO:0000313" key="1">
    <source>
        <dbReference type="EMBL" id="SJL02709.1"/>
    </source>
</evidence>
<dbReference type="STRING" id="47428.A0A284R1W4"/>
<protein>
    <submittedName>
        <fullName evidence="1">Uncharacterized protein</fullName>
    </submittedName>
</protein>
<gene>
    <name evidence="1" type="ORF">ARMOST_06044</name>
</gene>